<accession>A0A2W5U296</accession>
<dbReference type="SMART" id="SM00327">
    <property type="entry name" value="VWA"/>
    <property type="match status" value="1"/>
</dbReference>
<reference evidence="4 5" key="1">
    <citation type="submission" date="2017-08" db="EMBL/GenBank/DDBJ databases">
        <title>Infants hospitalized years apart are colonized by the same room-sourced microbial strains.</title>
        <authorList>
            <person name="Brooks B."/>
            <person name="Olm M.R."/>
            <person name="Firek B.A."/>
            <person name="Baker R."/>
            <person name="Thomas B.C."/>
            <person name="Morowitz M.J."/>
            <person name="Banfield J.F."/>
        </authorList>
    </citation>
    <scope>NUCLEOTIDE SEQUENCE [LARGE SCALE GENOMIC DNA]</scope>
    <source>
        <strain evidence="4">S2_003_000_R2_14</strain>
    </source>
</reference>
<organism evidence="4 5">
    <name type="scientific">Archangium gephyra</name>
    <dbReference type="NCBI Taxonomy" id="48"/>
    <lineage>
        <taxon>Bacteria</taxon>
        <taxon>Pseudomonadati</taxon>
        <taxon>Myxococcota</taxon>
        <taxon>Myxococcia</taxon>
        <taxon>Myxococcales</taxon>
        <taxon>Cystobacterineae</taxon>
        <taxon>Archangiaceae</taxon>
        <taxon>Archangium</taxon>
    </lineage>
</organism>
<keyword evidence="2" id="KW-0732">Signal</keyword>
<feature type="domain" description="VWFA" evidence="3">
    <location>
        <begin position="41"/>
        <end position="236"/>
    </location>
</feature>
<dbReference type="InterPro" id="IPR002035">
    <property type="entry name" value="VWF_A"/>
</dbReference>
<dbReference type="SUPFAM" id="SSF53300">
    <property type="entry name" value="vWA-like"/>
    <property type="match status" value="1"/>
</dbReference>
<comment type="caution">
    <text evidence="4">The sequence shown here is derived from an EMBL/GenBank/DDBJ whole genome shotgun (WGS) entry which is preliminary data.</text>
</comment>
<dbReference type="AlphaFoldDB" id="A0A2W5U296"/>
<feature type="coiled-coil region" evidence="1">
    <location>
        <begin position="313"/>
        <end position="342"/>
    </location>
</feature>
<gene>
    <name evidence="4" type="ORF">DI536_05035</name>
</gene>
<dbReference type="EMBL" id="QFQP01000002">
    <property type="protein sequence ID" value="PZR17675.1"/>
    <property type="molecule type" value="Genomic_DNA"/>
</dbReference>
<dbReference type="CDD" id="cd00198">
    <property type="entry name" value="vWFA"/>
    <property type="match status" value="1"/>
</dbReference>
<feature type="signal peptide" evidence="2">
    <location>
        <begin position="1"/>
        <end position="21"/>
    </location>
</feature>
<evidence type="ECO:0000256" key="2">
    <source>
        <dbReference type="SAM" id="SignalP"/>
    </source>
</evidence>
<evidence type="ECO:0000259" key="3">
    <source>
        <dbReference type="PROSITE" id="PS50234"/>
    </source>
</evidence>
<keyword evidence="1" id="KW-0175">Coiled coil</keyword>
<dbReference type="Gene3D" id="3.40.50.410">
    <property type="entry name" value="von Willebrand factor, type A domain"/>
    <property type="match status" value="1"/>
</dbReference>
<evidence type="ECO:0000256" key="1">
    <source>
        <dbReference type="SAM" id="Coils"/>
    </source>
</evidence>
<dbReference type="Pfam" id="PF00092">
    <property type="entry name" value="VWA"/>
    <property type="match status" value="1"/>
</dbReference>
<feature type="chain" id="PRO_5016008477" evidence="2">
    <location>
        <begin position="22"/>
        <end position="381"/>
    </location>
</feature>
<evidence type="ECO:0000313" key="5">
    <source>
        <dbReference type="Proteomes" id="UP000249061"/>
    </source>
</evidence>
<protein>
    <submittedName>
        <fullName evidence="4">VWA domain-containing protein</fullName>
    </submittedName>
</protein>
<dbReference type="PROSITE" id="PS50234">
    <property type="entry name" value="VWFA"/>
    <property type="match status" value="1"/>
</dbReference>
<dbReference type="InterPro" id="IPR036465">
    <property type="entry name" value="vWFA_dom_sf"/>
</dbReference>
<name>A0A2W5U296_9BACT</name>
<evidence type="ECO:0000313" key="4">
    <source>
        <dbReference type="EMBL" id="PZR17675.1"/>
    </source>
</evidence>
<dbReference type="Proteomes" id="UP000249061">
    <property type="component" value="Unassembled WGS sequence"/>
</dbReference>
<proteinExistence type="predicted"/>
<sequence length="381" mass="41424">MFRKSLLAACAAALTAVPCVAADKTDAPAIVEKVQTEPKIQIAILLDTSGSMDGLINQTREQLWRIVNTFATAKKDGKRPKLELALYHYGNDSIPSAQHHVKMLVPLTTDLDRVSEELFKLTTNGGEEYCGAAIQHSLTELEWSKNPKDLKLIYIAGNEPFSQGPIAYKESVRTAIARGIVVNTIHAGTERDGVAGNWADAARLADGNFLFIDSNRAVARVDAPQDAEIARLSQELNKTYIAYGGKGRAAVARQEAQDKNAAGMSASSMSTRAAAKASANYQNSDWDLVDARKEGKPMATVPKEELPAEMQKMNDAEREKFVAEKAAERAKLQTQIQKLAAERDAFVAGEMKKKAKDATKTMDDALIESARTQAVKADFAL</sequence>